<feature type="non-terminal residue" evidence="1">
    <location>
        <position position="1"/>
    </location>
</feature>
<comment type="caution">
    <text evidence="1">The sequence shown here is derived from an EMBL/GenBank/DDBJ whole genome shotgun (WGS) entry which is preliminary data.</text>
</comment>
<proteinExistence type="predicted"/>
<dbReference type="EMBL" id="LXQA010036255">
    <property type="protein sequence ID" value="MCH97918.1"/>
    <property type="molecule type" value="Genomic_DNA"/>
</dbReference>
<dbReference type="Proteomes" id="UP000265520">
    <property type="component" value="Unassembled WGS sequence"/>
</dbReference>
<reference evidence="1 2" key="1">
    <citation type="journal article" date="2018" name="Front. Plant Sci.">
        <title>Red Clover (Trifolium pratense) and Zigzag Clover (T. medium) - A Picture of Genomic Similarities and Differences.</title>
        <authorList>
            <person name="Dluhosova J."/>
            <person name="Istvanek J."/>
            <person name="Nedelnik J."/>
            <person name="Repkova J."/>
        </authorList>
    </citation>
    <scope>NUCLEOTIDE SEQUENCE [LARGE SCALE GENOMIC DNA]</scope>
    <source>
        <strain evidence="2">cv. 10/8</strain>
        <tissue evidence="1">Leaf</tissue>
    </source>
</reference>
<accession>A0A392NFR0</accession>
<sequence>KEMDDARAQVTNLGPKLTETQRSYEVYQEKYALQATLVSDLEKSEEQVVSLSKDKRVLVLVSDMLKRRVQELQEELKARHF</sequence>
<evidence type="ECO:0000313" key="1">
    <source>
        <dbReference type="EMBL" id="MCH97918.1"/>
    </source>
</evidence>
<protein>
    <submittedName>
        <fullName evidence="1">Uncharacterized protein</fullName>
    </submittedName>
</protein>
<keyword evidence="2" id="KW-1185">Reference proteome</keyword>
<evidence type="ECO:0000313" key="2">
    <source>
        <dbReference type="Proteomes" id="UP000265520"/>
    </source>
</evidence>
<name>A0A392NFR0_9FABA</name>
<organism evidence="1 2">
    <name type="scientific">Trifolium medium</name>
    <dbReference type="NCBI Taxonomy" id="97028"/>
    <lineage>
        <taxon>Eukaryota</taxon>
        <taxon>Viridiplantae</taxon>
        <taxon>Streptophyta</taxon>
        <taxon>Embryophyta</taxon>
        <taxon>Tracheophyta</taxon>
        <taxon>Spermatophyta</taxon>
        <taxon>Magnoliopsida</taxon>
        <taxon>eudicotyledons</taxon>
        <taxon>Gunneridae</taxon>
        <taxon>Pentapetalae</taxon>
        <taxon>rosids</taxon>
        <taxon>fabids</taxon>
        <taxon>Fabales</taxon>
        <taxon>Fabaceae</taxon>
        <taxon>Papilionoideae</taxon>
        <taxon>50 kb inversion clade</taxon>
        <taxon>NPAAA clade</taxon>
        <taxon>Hologalegina</taxon>
        <taxon>IRL clade</taxon>
        <taxon>Trifolieae</taxon>
        <taxon>Trifolium</taxon>
    </lineage>
</organism>
<dbReference type="AlphaFoldDB" id="A0A392NFR0"/>